<evidence type="ECO:0000313" key="3">
    <source>
        <dbReference type="Proteomes" id="UP001296967"/>
    </source>
</evidence>
<keyword evidence="3" id="KW-1185">Reference proteome</keyword>
<dbReference type="EMBL" id="NHSF01000033">
    <property type="protein sequence ID" value="MBK5929967.1"/>
    <property type="molecule type" value="Genomic_DNA"/>
</dbReference>
<dbReference type="InterPro" id="IPR050249">
    <property type="entry name" value="Pseudomonas-type_ThrB"/>
</dbReference>
<accession>A0AAJ0UEI1</accession>
<protein>
    <recommendedName>
        <fullName evidence="1">Aminoglycoside phosphotransferase domain-containing protein</fullName>
    </recommendedName>
</protein>
<reference evidence="2" key="1">
    <citation type="submission" date="2017-05" db="EMBL/GenBank/DDBJ databases">
        <authorList>
            <person name="Imhoff J.F."/>
            <person name="Rahn T."/>
            <person name="Kuenzel S."/>
            <person name="Neulinger S.C."/>
        </authorList>
    </citation>
    <scope>NUCLEOTIDE SEQUENCE</scope>
    <source>
        <strain evidence="2">DSM 4395</strain>
    </source>
</reference>
<dbReference type="Proteomes" id="UP001296967">
    <property type="component" value="Unassembled WGS sequence"/>
</dbReference>
<feature type="domain" description="Aminoglycoside phosphotransferase" evidence="1">
    <location>
        <begin position="26"/>
        <end position="286"/>
    </location>
</feature>
<dbReference type="AlphaFoldDB" id="A0AAJ0UEI1"/>
<proteinExistence type="predicted"/>
<comment type="caution">
    <text evidence="2">The sequence shown here is derived from an EMBL/GenBank/DDBJ whole genome shotgun (WGS) entry which is preliminary data.</text>
</comment>
<dbReference type="PANTHER" id="PTHR21064">
    <property type="entry name" value="AMINOGLYCOSIDE PHOSPHOTRANSFERASE DOMAIN-CONTAINING PROTEIN-RELATED"/>
    <property type="match status" value="1"/>
</dbReference>
<dbReference type="InterPro" id="IPR011009">
    <property type="entry name" value="Kinase-like_dom_sf"/>
</dbReference>
<dbReference type="RefSeq" id="WP_201244384.1">
    <property type="nucleotide sequence ID" value="NZ_NHSF01000033.1"/>
</dbReference>
<gene>
    <name evidence="2" type="ORF">CCR82_05350</name>
</gene>
<dbReference type="Pfam" id="PF01636">
    <property type="entry name" value="APH"/>
    <property type="match status" value="1"/>
</dbReference>
<dbReference type="SUPFAM" id="SSF56112">
    <property type="entry name" value="Protein kinase-like (PK-like)"/>
    <property type="match status" value="1"/>
</dbReference>
<evidence type="ECO:0000313" key="2">
    <source>
        <dbReference type="EMBL" id="MBK5929967.1"/>
    </source>
</evidence>
<sequence length="368" mass="40762">MNNTIMDDAAKRVARRFLPDEPEVRLRPLGQGLINETRLLEARSGRFVLQRINGAVFADPEAIAANLLRVQDWLQGHANAAVRLRLPRLLRAANGEAMLRDADGHAWRLMEYVENSRVLRPLENRTQAAEVGRALGRFHVALAELDPGTLGLTLPDLHDTPRCQAKLNAALASVRASEAAVITALEHIQARTALIPTLQQARMNGTLLASVTHGDPKLDNVLFARDADRALCLIDLDTVQPGLRHHDVADCLRSCCNRVRDGRDAPLAHFDLNLCRALLSGYAELAAPLFDRAALAFLYPAIQLIPLELAMRFLTDYLQGDCYFRVTSPRQNLDKTLIQLALVADIEAKRVSIERIISDCFTQGSGRE</sequence>
<dbReference type="Gene3D" id="3.90.1200.10">
    <property type="match status" value="1"/>
</dbReference>
<evidence type="ECO:0000259" key="1">
    <source>
        <dbReference type="Pfam" id="PF01636"/>
    </source>
</evidence>
<organism evidence="2 3">
    <name type="scientific">Halochromatium salexigens</name>
    <name type="common">Chromatium salexigens</name>
    <dbReference type="NCBI Taxonomy" id="49447"/>
    <lineage>
        <taxon>Bacteria</taxon>
        <taxon>Pseudomonadati</taxon>
        <taxon>Pseudomonadota</taxon>
        <taxon>Gammaproteobacteria</taxon>
        <taxon>Chromatiales</taxon>
        <taxon>Chromatiaceae</taxon>
        <taxon>Halochromatium</taxon>
    </lineage>
</organism>
<dbReference type="PANTHER" id="PTHR21064:SF5">
    <property type="entry name" value="SLR1880 PROTEIN"/>
    <property type="match status" value="1"/>
</dbReference>
<dbReference type="InterPro" id="IPR002575">
    <property type="entry name" value="Aminoglycoside_PTrfase"/>
</dbReference>
<name>A0AAJ0UEI1_HALSE</name>
<reference evidence="2" key="2">
    <citation type="journal article" date="2020" name="Microorganisms">
        <title>Osmotic Adaptation and Compatible Solute Biosynthesis of Phototrophic Bacteria as Revealed from Genome Analyses.</title>
        <authorList>
            <person name="Imhoff J.F."/>
            <person name="Rahn T."/>
            <person name="Kunzel S."/>
            <person name="Keller A."/>
            <person name="Neulinger S.C."/>
        </authorList>
    </citation>
    <scope>NUCLEOTIDE SEQUENCE</scope>
    <source>
        <strain evidence="2">DSM 4395</strain>
    </source>
</reference>